<dbReference type="Pfam" id="PF20028">
    <property type="entry name" value="VMAP-C"/>
    <property type="match status" value="1"/>
</dbReference>
<evidence type="ECO:0000313" key="4">
    <source>
        <dbReference type="Proteomes" id="UP000431901"/>
    </source>
</evidence>
<comment type="caution">
    <text evidence="3">The sequence shown here is derived from an EMBL/GenBank/DDBJ whole genome shotgun (WGS) entry which is preliminary data.</text>
</comment>
<dbReference type="EMBL" id="WUTW01000001">
    <property type="protein sequence ID" value="MXQ62976.1"/>
    <property type="molecule type" value="Genomic_DNA"/>
</dbReference>
<accession>A0A6I4W464</accession>
<dbReference type="Proteomes" id="UP000431901">
    <property type="component" value="Unassembled WGS sequence"/>
</dbReference>
<evidence type="ECO:0008006" key="5">
    <source>
        <dbReference type="Google" id="ProtNLM"/>
    </source>
</evidence>
<dbReference type="SUPFAM" id="SSF50494">
    <property type="entry name" value="Trypsin-like serine proteases"/>
    <property type="match status" value="1"/>
</dbReference>
<dbReference type="Gene3D" id="2.40.10.120">
    <property type="match status" value="1"/>
</dbReference>
<dbReference type="Pfam" id="PF19969">
    <property type="entry name" value="VMAP-M8"/>
    <property type="match status" value="1"/>
</dbReference>
<evidence type="ECO:0000259" key="1">
    <source>
        <dbReference type="Pfam" id="PF19969"/>
    </source>
</evidence>
<organism evidence="3 4">
    <name type="scientific">Actinomadura rayongensis</name>
    <dbReference type="NCBI Taxonomy" id="1429076"/>
    <lineage>
        <taxon>Bacteria</taxon>
        <taxon>Bacillati</taxon>
        <taxon>Actinomycetota</taxon>
        <taxon>Actinomycetes</taxon>
        <taxon>Streptosporangiales</taxon>
        <taxon>Thermomonosporaceae</taxon>
        <taxon>Actinomadura</taxon>
    </lineage>
</organism>
<dbReference type="Pfam" id="PF13365">
    <property type="entry name" value="Trypsin_2"/>
    <property type="match status" value="1"/>
</dbReference>
<feature type="domain" description="vWA-MoxR associated protein middle region 8" evidence="1">
    <location>
        <begin position="184"/>
        <end position="279"/>
    </location>
</feature>
<reference evidence="3 4" key="1">
    <citation type="submission" date="2019-12" db="EMBL/GenBank/DDBJ databases">
        <title>Nocardia macrotermitis sp. nov. and Nocardia aurantia sp. nov., isolated from the gut of the fungus growing-termite Macrotermes natalensis.</title>
        <authorList>
            <person name="Christine B."/>
            <person name="Rene B."/>
        </authorList>
    </citation>
    <scope>NUCLEOTIDE SEQUENCE [LARGE SCALE GENOMIC DNA]</scope>
    <source>
        <strain evidence="3 4">DSM 102126</strain>
    </source>
</reference>
<dbReference type="OrthoDB" id="3329683at2"/>
<keyword evidence="4" id="KW-1185">Reference proteome</keyword>
<dbReference type="InterPro" id="IPR045453">
    <property type="entry name" value="VMAP-M8"/>
</dbReference>
<sequence length="537" mass="59391">MVDWGWRVRVGDAAGSGFLVTSDRVLTAAHVVAGLDETSVDFPDGPGKLLARVLRPTGWERPGEPGDVVVLALDEPVDVAPARFADPGAPPGRRFGTYGFPRRRDETIRFASVLSEPDWGVAGGERWALKTFDGDRIEPGFSGAAVYDTATGEVHGMITDAVGDGARALMMPLTALRRHVEELDDVLPLDWLDAAARRELRTLLAGHAMTEALHAEFAAIVGRRLTGDLPSVWAAVREVAEGWPGEDRLGRWVAALGRRLDGSARQGVAAWRRRHLGAAPAEREAGTASVIVRLERVTHGNSYELTVHTWLDGREELPAETVQVSEHEVRRAIEERVQRAAGALVGHDWMIEFAVPESWLHKPFEEWHIDRVHKIKMRKYPVVVRDVERLRPGSIRRDLAFRRWRRLGERGRSDPQPVGCAARARGEFERWLEVNDDHCVLVYGSRPAKGALTAALNTGVPVMLWPRVPCGGPAHESCAGRERLAALLPRVEAEHPNDLPSLAQRLRLEELPARGHELTLLWDDPSRLPDPPLGMEA</sequence>
<dbReference type="InterPro" id="IPR009003">
    <property type="entry name" value="Peptidase_S1_PA"/>
</dbReference>
<proteinExistence type="predicted"/>
<protein>
    <recommendedName>
        <fullName evidence="5">Serine protease</fullName>
    </recommendedName>
</protein>
<evidence type="ECO:0000259" key="2">
    <source>
        <dbReference type="Pfam" id="PF20028"/>
    </source>
</evidence>
<dbReference type="InterPro" id="IPR045450">
    <property type="entry name" value="VMAP_C"/>
</dbReference>
<evidence type="ECO:0000313" key="3">
    <source>
        <dbReference type="EMBL" id="MXQ62976.1"/>
    </source>
</evidence>
<dbReference type="RefSeq" id="WP_161101193.1">
    <property type="nucleotide sequence ID" value="NZ_JBHLYI010000002.1"/>
</dbReference>
<name>A0A6I4W464_9ACTN</name>
<feature type="domain" description="vWA-MoxR associated protein C-terminal" evidence="2">
    <location>
        <begin position="305"/>
        <end position="525"/>
    </location>
</feature>
<gene>
    <name evidence="3" type="ORF">GQ466_02900</name>
</gene>
<dbReference type="AlphaFoldDB" id="A0A6I4W464"/>